<dbReference type="Gene3D" id="2.40.320.10">
    <property type="entry name" value="Hypothetical Protein Pfu-838710-001"/>
    <property type="match status" value="1"/>
</dbReference>
<evidence type="ECO:0000313" key="3">
    <source>
        <dbReference type="Proteomes" id="UP000680279"/>
    </source>
</evidence>
<name>A0ABQ4K0C5_9BACI</name>
<dbReference type="InterPro" id="IPR009195">
    <property type="entry name" value="Uncharacterised_YjbK"/>
</dbReference>
<dbReference type="RefSeq" id="WP_018705412.1">
    <property type="nucleotide sequence ID" value="NZ_BOQT01000001.1"/>
</dbReference>
<evidence type="ECO:0000313" key="2">
    <source>
        <dbReference type="EMBL" id="GIN19219.1"/>
    </source>
</evidence>
<dbReference type="PROSITE" id="PS51707">
    <property type="entry name" value="CYTH"/>
    <property type="match status" value="1"/>
</dbReference>
<sequence>MGRNIEIEFKNMVNKENFTKLQQYFQIDENDFIIQKNHYFDTHGLTLGQKKAALRIREKEGRCELTLKKIAKNGVLEINQFISDEEANAMLWENILPLGEVRDELILMNIYPESLEYKGMLQTRRAQVSYIKGQIMLDHSSYFEQEDFEIEYEVDEKDLLRSKNDFYKLLNELNIPRNHADNKIKRFFDAKKEGSH</sequence>
<dbReference type="CDD" id="cd07762">
    <property type="entry name" value="CYTH-like_Pase_1"/>
    <property type="match status" value="1"/>
</dbReference>
<feature type="domain" description="CYTH" evidence="1">
    <location>
        <begin position="4"/>
        <end position="194"/>
    </location>
</feature>
<dbReference type="EMBL" id="BOQT01000001">
    <property type="protein sequence ID" value="GIN19219.1"/>
    <property type="molecule type" value="Genomic_DNA"/>
</dbReference>
<dbReference type="Pfam" id="PF01928">
    <property type="entry name" value="CYTH"/>
    <property type="match status" value="1"/>
</dbReference>
<reference evidence="2 3" key="1">
    <citation type="submission" date="2021-03" db="EMBL/GenBank/DDBJ databases">
        <title>Antimicrobial resistance genes in bacteria isolated from Japanese honey, and their potential for conferring macrolide and lincosamide resistance in the American foulbrood pathogen Paenibacillus larvae.</title>
        <authorList>
            <person name="Okamoto M."/>
            <person name="Kumagai M."/>
            <person name="Kanamori H."/>
            <person name="Takamatsu D."/>
        </authorList>
    </citation>
    <scope>NUCLEOTIDE SEQUENCE [LARGE SCALE GENOMIC DNA]</scope>
    <source>
        <strain evidence="2 3">J1TS3</strain>
    </source>
</reference>
<dbReference type="Proteomes" id="UP000680279">
    <property type="component" value="Unassembled WGS sequence"/>
</dbReference>
<organism evidence="2 3">
    <name type="scientific">Siminovitchia fordii</name>
    <dbReference type="NCBI Taxonomy" id="254759"/>
    <lineage>
        <taxon>Bacteria</taxon>
        <taxon>Bacillati</taxon>
        <taxon>Bacillota</taxon>
        <taxon>Bacilli</taxon>
        <taxon>Bacillales</taxon>
        <taxon>Bacillaceae</taxon>
        <taxon>Siminovitchia</taxon>
    </lineage>
</organism>
<protein>
    <submittedName>
        <fullName evidence="2">Triphosphatase YjbK</fullName>
    </submittedName>
</protein>
<dbReference type="SUPFAM" id="SSF55154">
    <property type="entry name" value="CYTH-like phosphatases"/>
    <property type="match status" value="1"/>
</dbReference>
<comment type="caution">
    <text evidence="2">The sequence shown here is derived from an EMBL/GenBank/DDBJ whole genome shotgun (WGS) entry which is preliminary data.</text>
</comment>
<proteinExistence type="predicted"/>
<keyword evidence="3" id="KW-1185">Reference proteome</keyword>
<evidence type="ECO:0000259" key="1">
    <source>
        <dbReference type="PROSITE" id="PS51707"/>
    </source>
</evidence>
<dbReference type="InterPro" id="IPR033469">
    <property type="entry name" value="CYTH-like_dom_sf"/>
</dbReference>
<dbReference type="PIRSF" id="PIRSF012526">
    <property type="entry name" value="CYTH_UCP012526"/>
    <property type="match status" value="1"/>
</dbReference>
<dbReference type="SMART" id="SM01118">
    <property type="entry name" value="CYTH"/>
    <property type="match status" value="1"/>
</dbReference>
<dbReference type="InterPro" id="IPR023577">
    <property type="entry name" value="CYTH_domain"/>
</dbReference>
<accession>A0ABQ4K0C5</accession>
<gene>
    <name evidence="2" type="primary">yjbK</name>
    <name evidence="2" type="ORF">J1TS3_03530</name>
</gene>